<dbReference type="PANTHER" id="PTHR43737">
    <property type="entry name" value="BLL7424 PROTEIN"/>
    <property type="match status" value="1"/>
</dbReference>
<dbReference type="Pfam" id="PF08811">
    <property type="entry name" value="DUF1800"/>
    <property type="match status" value="1"/>
</dbReference>
<comment type="caution">
    <text evidence="2">The sequence shown here is derived from an EMBL/GenBank/DDBJ whole genome shotgun (WGS) entry which is preliminary data.</text>
</comment>
<feature type="region of interest" description="Disordered" evidence="1">
    <location>
        <begin position="49"/>
        <end position="74"/>
    </location>
</feature>
<dbReference type="EMBL" id="WTYR01000001">
    <property type="protein sequence ID" value="MXP08684.1"/>
    <property type="molecule type" value="Genomic_DNA"/>
</dbReference>
<gene>
    <name evidence="2" type="ORF">GRI68_00620</name>
</gene>
<dbReference type="PANTHER" id="PTHR43737:SF1">
    <property type="entry name" value="DUF1501 DOMAIN-CONTAINING PROTEIN"/>
    <property type="match status" value="1"/>
</dbReference>
<evidence type="ECO:0000256" key="1">
    <source>
        <dbReference type="SAM" id="MobiDB-lite"/>
    </source>
</evidence>
<dbReference type="OrthoDB" id="9772295at2"/>
<reference evidence="2 3" key="1">
    <citation type="submission" date="2019-12" db="EMBL/GenBank/DDBJ databases">
        <title>Genomic-based taxomic classification of the family Erythrobacteraceae.</title>
        <authorList>
            <person name="Xu L."/>
        </authorList>
    </citation>
    <scope>NUCLEOTIDE SEQUENCE [LARGE SCALE GENOMIC DNA]</scope>
    <source>
        <strain evidence="2 3">LMG 29519</strain>
    </source>
</reference>
<dbReference type="AlphaFoldDB" id="A0A6I4U0D6"/>
<sequence length="610" mass="65926">MGIELEAAPHAADDHVREIEGDAPRDATALKSAAPLAAALALAACGGDSGGSPAPPTGEGGGGGGPPPPTVAKPATDAAAARFLLHAGLSASIGDIEAVKRDGYEPWLDARMAAPVARTGRSWMNAQGYDRVDSNKYFNNSSLADHMAWAQLMMPEDGVRRRIALALSQFFVVSTNGVNFAWRSQAMAKYWDILSARAFGNFRDLLEDITLNPAMGVWLNTRGNRAADSKGREPDENYAREVMQLFTIGLYRLEQDGTPTLGSNGAPIETYTNDDVTGLAKVFTGYDFDYSQNTKIPRPDAPGSSVDSIEYTQLPMTTDPSKWKYTRKSGFHSALEKSFLGTTIPAGTGPEAALKTALDTLFNHPNVGPFFGQQMIQRLVTSNPSRAYVSRVAATFADNGSGQRGDLRAVFKAILLDQEALSADSLTSWGFGKLREPMLRLAQWALTFGATSSDGRWQVQNLSDADDELAQSPLRSPSVFNFYRPGHIPSNSQAAANDMVAPEFQIVDEISIAGYVNFIEKVIENKHWALKGVSAPYTAELALAHQPDKLVDRLSLLLTADQLTDATKTLIRDALAEKTVTESSSESDKQKRVFLAVLLVMASPEYLVQK</sequence>
<keyword evidence="3" id="KW-1185">Reference proteome</keyword>
<accession>A0A6I4U0D6</accession>
<evidence type="ECO:0000313" key="2">
    <source>
        <dbReference type="EMBL" id="MXP08684.1"/>
    </source>
</evidence>
<proteinExistence type="predicted"/>
<organism evidence="2 3">
    <name type="scientific">Alteriqipengyuania halimionae</name>
    <dbReference type="NCBI Taxonomy" id="1926630"/>
    <lineage>
        <taxon>Bacteria</taxon>
        <taxon>Pseudomonadati</taxon>
        <taxon>Pseudomonadota</taxon>
        <taxon>Alphaproteobacteria</taxon>
        <taxon>Sphingomonadales</taxon>
        <taxon>Erythrobacteraceae</taxon>
        <taxon>Alteriqipengyuania</taxon>
    </lineage>
</organism>
<dbReference type="RefSeq" id="WP_160615216.1">
    <property type="nucleotide sequence ID" value="NZ_WTYR01000001.1"/>
</dbReference>
<dbReference type="InterPro" id="IPR014917">
    <property type="entry name" value="DUF1800"/>
</dbReference>
<name>A0A6I4U0D6_9SPHN</name>
<evidence type="ECO:0000313" key="3">
    <source>
        <dbReference type="Proteomes" id="UP000429229"/>
    </source>
</evidence>
<dbReference type="Proteomes" id="UP000429229">
    <property type="component" value="Unassembled WGS sequence"/>
</dbReference>
<protein>
    <submittedName>
        <fullName evidence="2">DUF1800 family protein</fullName>
    </submittedName>
</protein>